<dbReference type="AlphaFoldDB" id="B2IDP5"/>
<reference evidence="1 2" key="2">
    <citation type="journal article" date="2010" name="J. Bacteriol.">
        <title>Complete genome sequence of Beijerinckia indica subsp. indica.</title>
        <authorList>
            <person name="Tamas I."/>
            <person name="Dedysh S.N."/>
            <person name="Liesack W."/>
            <person name="Stott M.B."/>
            <person name="Alam M."/>
            <person name="Murrell J.C."/>
            <person name="Dunfield P.F."/>
        </authorList>
    </citation>
    <scope>NUCLEOTIDE SEQUENCE [LARGE SCALE GENOMIC DNA]</scope>
    <source>
        <strain evidence="2">ATCC 9039 / DSM 1715 / NCIMB 8712</strain>
    </source>
</reference>
<reference evidence="2" key="1">
    <citation type="submission" date="2008-03" db="EMBL/GenBank/DDBJ databases">
        <title>Complete sequence of chromosome of Beijerinckia indica subsp. indica ATCC 9039.</title>
        <authorList>
            <consortium name="US DOE Joint Genome Institute"/>
            <person name="Copeland A."/>
            <person name="Lucas S."/>
            <person name="Lapidus A."/>
            <person name="Glavina del Rio T."/>
            <person name="Dalin E."/>
            <person name="Tice H."/>
            <person name="Bruce D."/>
            <person name="Goodwin L."/>
            <person name="Pitluck S."/>
            <person name="LaButti K."/>
            <person name="Schmutz J."/>
            <person name="Larimer F."/>
            <person name="Land M."/>
            <person name="Hauser L."/>
            <person name="Kyrpides N."/>
            <person name="Mikhailova N."/>
            <person name="Dunfield P.F."/>
            <person name="Dedysh S.N."/>
            <person name="Liesack W."/>
            <person name="Saw J.H."/>
            <person name="Alam M."/>
            <person name="Chen Y."/>
            <person name="Murrell J.C."/>
            <person name="Richardson P."/>
        </authorList>
    </citation>
    <scope>NUCLEOTIDE SEQUENCE [LARGE SCALE GENOMIC DNA]</scope>
    <source>
        <strain evidence="2">ATCC 9039 / DSM 1715 / NCIMB 8712</strain>
    </source>
</reference>
<dbReference type="KEGG" id="bid:Bind_1857"/>
<evidence type="ECO:0000313" key="2">
    <source>
        <dbReference type="Proteomes" id="UP000001695"/>
    </source>
</evidence>
<organism evidence="1 2">
    <name type="scientific">Beijerinckia indica subsp. indica (strain ATCC 9039 / DSM 1715 / NCIMB 8712)</name>
    <dbReference type="NCBI Taxonomy" id="395963"/>
    <lineage>
        <taxon>Bacteria</taxon>
        <taxon>Pseudomonadati</taxon>
        <taxon>Pseudomonadota</taxon>
        <taxon>Alphaproteobacteria</taxon>
        <taxon>Hyphomicrobiales</taxon>
        <taxon>Beijerinckiaceae</taxon>
        <taxon>Beijerinckia</taxon>
    </lineage>
</organism>
<keyword evidence="2" id="KW-1185">Reference proteome</keyword>
<dbReference type="RefSeq" id="WP_012384838.1">
    <property type="nucleotide sequence ID" value="NC_010581.1"/>
</dbReference>
<dbReference type="eggNOG" id="ENOG50349PI">
    <property type="taxonomic scope" value="Bacteria"/>
</dbReference>
<dbReference type="EMBL" id="CP001016">
    <property type="protein sequence ID" value="ACB95481.1"/>
    <property type="molecule type" value="Genomic_DNA"/>
</dbReference>
<dbReference type="Proteomes" id="UP000001695">
    <property type="component" value="Chromosome"/>
</dbReference>
<name>B2IDP5_BEII9</name>
<dbReference type="HOGENOM" id="CLU_2598942_0_0_5"/>
<accession>B2IDP5</accession>
<sequence>MAATAEDSARYMLTIFQRHNSRKGDTLLVGNFTLPFSQDGWTLADYDAGKAFAIEKGWVKLGKSEQFFTLTEEGLAAAA</sequence>
<protein>
    <submittedName>
        <fullName evidence="1">Uncharacterized protein</fullName>
    </submittedName>
</protein>
<proteinExistence type="predicted"/>
<evidence type="ECO:0000313" key="1">
    <source>
        <dbReference type="EMBL" id="ACB95481.1"/>
    </source>
</evidence>
<gene>
    <name evidence="1" type="ordered locus">Bind_1857</name>
</gene>